<evidence type="ECO:0000313" key="2">
    <source>
        <dbReference type="Proteomes" id="UP001211907"/>
    </source>
</evidence>
<organism evidence="1 2">
    <name type="scientific">Physocladia obscura</name>
    <dbReference type="NCBI Taxonomy" id="109957"/>
    <lineage>
        <taxon>Eukaryota</taxon>
        <taxon>Fungi</taxon>
        <taxon>Fungi incertae sedis</taxon>
        <taxon>Chytridiomycota</taxon>
        <taxon>Chytridiomycota incertae sedis</taxon>
        <taxon>Chytridiomycetes</taxon>
        <taxon>Chytridiales</taxon>
        <taxon>Chytriomycetaceae</taxon>
        <taxon>Physocladia</taxon>
    </lineage>
</organism>
<dbReference type="Proteomes" id="UP001211907">
    <property type="component" value="Unassembled WGS sequence"/>
</dbReference>
<name>A0AAD5X6D3_9FUNG</name>
<keyword evidence="2" id="KW-1185">Reference proteome</keyword>
<gene>
    <name evidence="1" type="ORF">HK100_008514</name>
</gene>
<sequence length="204" mass="22837">TNASALRARKQEYILNLEANNRELLLENTRLKQQQQMSENVTSSISCNTNSTLCMPCHNPACIAKMRTLQDQIDILTVSSPNTRSSASTITLSPPTADILVKPSTAEENSSLFSNQGSIEKDGRQLNCETDLNFSDDLFSTIMMPFEDNRFFFDEIWNFGNDISMEKNFENLPVKSAEEIYGPIVLEPYKTQVKALPSVGNAKI</sequence>
<dbReference type="EMBL" id="JADGJH010004157">
    <property type="protein sequence ID" value="KAJ3086979.1"/>
    <property type="molecule type" value="Genomic_DNA"/>
</dbReference>
<evidence type="ECO:0008006" key="3">
    <source>
        <dbReference type="Google" id="ProtNLM"/>
    </source>
</evidence>
<proteinExistence type="predicted"/>
<reference evidence="1" key="1">
    <citation type="submission" date="2020-05" db="EMBL/GenBank/DDBJ databases">
        <title>Phylogenomic resolution of chytrid fungi.</title>
        <authorList>
            <person name="Stajich J.E."/>
            <person name="Amses K."/>
            <person name="Simmons R."/>
            <person name="Seto K."/>
            <person name="Myers J."/>
            <person name="Bonds A."/>
            <person name="Quandt C.A."/>
            <person name="Barry K."/>
            <person name="Liu P."/>
            <person name="Grigoriev I."/>
            <person name="Longcore J.E."/>
            <person name="James T.Y."/>
        </authorList>
    </citation>
    <scope>NUCLEOTIDE SEQUENCE</scope>
    <source>
        <strain evidence="1">JEL0513</strain>
    </source>
</reference>
<accession>A0AAD5X6D3</accession>
<evidence type="ECO:0000313" key="1">
    <source>
        <dbReference type="EMBL" id="KAJ3086979.1"/>
    </source>
</evidence>
<dbReference type="AlphaFoldDB" id="A0AAD5X6D3"/>
<feature type="non-terminal residue" evidence="1">
    <location>
        <position position="1"/>
    </location>
</feature>
<comment type="caution">
    <text evidence="1">The sequence shown here is derived from an EMBL/GenBank/DDBJ whole genome shotgun (WGS) entry which is preliminary data.</text>
</comment>
<protein>
    <recommendedName>
        <fullName evidence="3">BZIP domain-containing protein</fullName>
    </recommendedName>
</protein>
<feature type="non-terminal residue" evidence="1">
    <location>
        <position position="204"/>
    </location>
</feature>